<accession>A0ACC2GU19</accession>
<dbReference type="EMBL" id="CM055736">
    <property type="protein sequence ID" value="KAJ8007289.1"/>
    <property type="molecule type" value="Genomic_DNA"/>
</dbReference>
<reference evidence="1" key="1">
    <citation type="submission" date="2021-05" db="EMBL/GenBank/DDBJ databases">
        <authorList>
            <person name="Pan Q."/>
            <person name="Jouanno E."/>
            <person name="Zahm M."/>
            <person name="Klopp C."/>
            <person name="Cabau C."/>
            <person name="Louis A."/>
            <person name="Berthelot C."/>
            <person name="Parey E."/>
            <person name="Roest Crollius H."/>
            <person name="Montfort J."/>
            <person name="Robinson-Rechavi M."/>
            <person name="Bouchez O."/>
            <person name="Lampietro C."/>
            <person name="Lopez Roques C."/>
            <person name="Donnadieu C."/>
            <person name="Postlethwait J."/>
            <person name="Bobe J."/>
            <person name="Dillon D."/>
            <person name="Chandos A."/>
            <person name="von Hippel F."/>
            <person name="Guiguen Y."/>
        </authorList>
    </citation>
    <scope>NUCLEOTIDE SEQUENCE</scope>
    <source>
        <strain evidence="1">YG-Jan2019</strain>
    </source>
</reference>
<proteinExistence type="predicted"/>
<sequence>MSPVKCTDIDIGDRAPTRADKKEGRRLEASSQVLLQNIPAPVHLSLGSQQACTRRAHWYAKKTNVILIKPVINWTPDYLKMCRCLNCRPVASQTLPSQTPPRSSTSPPHVVH</sequence>
<organism evidence="1 2">
    <name type="scientific">Dallia pectoralis</name>
    <name type="common">Alaska blackfish</name>
    <dbReference type="NCBI Taxonomy" id="75939"/>
    <lineage>
        <taxon>Eukaryota</taxon>
        <taxon>Metazoa</taxon>
        <taxon>Chordata</taxon>
        <taxon>Craniata</taxon>
        <taxon>Vertebrata</taxon>
        <taxon>Euteleostomi</taxon>
        <taxon>Actinopterygii</taxon>
        <taxon>Neopterygii</taxon>
        <taxon>Teleostei</taxon>
        <taxon>Protacanthopterygii</taxon>
        <taxon>Esociformes</taxon>
        <taxon>Umbridae</taxon>
        <taxon>Dallia</taxon>
    </lineage>
</organism>
<evidence type="ECO:0000313" key="1">
    <source>
        <dbReference type="EMBL" id="KAJ8007289.1"/>
    </source>
</evidence>
<gene>
    <name evidence="1" type="ORF">DPEC_G00115990</name>
</gene>
<comment type="caution">
    <text evidence="1">The sequence shown here is derived from an EMBL/GenBank/DDBJ whole genome shotgun (WGS) entry which is preliminary data.</text>
</comment>
<dbReference type="Proteomes" id="UP001157502">
    <property type="component" value="Chromosome 9"/>
</dbReference>
<evidence type="ECO:0000313" key="2">
    <source>
        <dbReference type="Proteomes" id="UP001157502"/>
    </source>
</evidence>
<protein>
    <submittedName>
        <fullName evidence="1">Uncharacterized protein</fullName>
    </submittedName>
</protein>
<keyword evidence="2" id="KW-1185">Reference proteome</keyword>
<name>A0ACC2GU19_DALPE</name>